<dbReference type="PATRIC" id="fig|344882.3.peg.1332"/>
<evidence type="ECO:0000256" key="3">
    <source>
        <dbReference type="ARBA" id="ARBA00022603"/>
    </source>
</evidence>
<evidence type="ECO:0000313" key="10">
    <source>
        <dbReference type="EMBL" id="KRG68027.1"/>
    </source>
</evidence>
<dbReference type="Pfam" id="PF02384">
    <property type="entry name" value="N6_Mtase"/>
    <property type="match status" value="1"/>
</dbReference>
<dbReference type="InterPro" id="IPR003356">
    <property type="entry name" value="DNA_methylase_A-5"/>
</dbReference>
<comment type="catalytic activity">
    <reaction evidence="7">
        <text>a 2'-deoxyadenosine in DNA + S-adenosyl-L-methionine = an N(6)-methyl-2'-deoxyadenosine in DNA + S-adenosyl-L-homocysteine + H(+)</text>
        <dbReference type="Rhea" id="RHEA:15197"/>
        <dbReference type="Rhea" id="RHEA-COMP:12418"/>
        <dbReference type="Rhea" id="RHEA-COMP:12419"/>
        <dbReference type="ChEBI" id="CHEBI:15378"/>
        <dbReference type="ChEBI" id="CHEBI:57856"/>
        <dbReference type="ChEBI" id="CHEBI:59789"/>
        <dbReference type="ChEBI" id="CHEBI:90615"/>
        <dbReference type="ChEBI" id="CHEBI:90616"/>
        <dbReference type="EC" id="2.1.1.72"/>
    </reaction>
</comment>
<evidence type="ECO:0000259" key="8">
    <source>
        <dbReference type="Pfam" id="PF02384"/>
    </source>
</evidence>
<dbReference type="InterPro" id="IPR002052">
    <property type="entry name" value="DNA_methylase_N6_adenine_CS"/>
</dbReference>
<dbReference type="GO" id="GO:0032259">
    <property type="term" value="P:methylation"/>
    <property type="evidence" value="ECO:0007669"/>
    <property type="project" value="UniProtKB-KW"/>
</dbReference>
<evidence type="ECO:0000313" key="11">
    <source>
        <dbReference type="Proteomes" id="UP000052052"/>
    </source>
</evidence>
<reference evidence="10 11" key="1">
    <citation type="submission" date="2015-05" db="EMBL/GenBank/DDBJ databases">
        <title>Genome sequencing and analysis of members of genus Stenotrophomonas.</title>
        <authorList>
            <person name="Patil P.P."/>
            <person name="Midha S."/>
            <person name="Patil P.B."/>
        </authorList>
    </citation>
    <scope>NUCLEOTIDE SEQUENCE [LARGE SCALE GENOMIC DNA]</scope>
    <source>
        <strain evidence="10 11">DSM 21858</strain>
    </source>
</reference>
<dbReference type="Gene3D" id="3.40.50.150">
    <property type="entry name" value="Vaccinia Virus protein VP39"/>
    <property type="match status" value="1"/>
</dbReference>
<dbReference type="STRING" id="344882.ABB29_14720"/>
<dbReference type="InterPro" id="IPR022749">
    <property type="entry name" value="D12N6_MeTrfase_N"/>
</dbReference>
<dbReference type="Gene3D" id="1.20.1260.30">
    <property type="match status" value="1"/>
</dbReference>
<keyword evidence="11" id="KW-1185">Reference proteome</keyword>
<dbReference type="PANTHER" id="PTHR42933">
    <property type="entry name" value="SLR6095 PROTEIN"/>
    <property type="match status" value="1"/>
</dbReference>
<dbReference type="SUPFAM" id="SSF53335">
    <property type="entry name" value="S-adenosyl-L-methionine-dependent methyltransferases"/>
    <property type="match status" value="1"/>
</dbReference>
<dbReference type="GO" id="GO:0003677">
    <property type="term" value="F:DNA binding"/>
    <property type="evidence" value="ECO:0007669"/>
    <property type="project" value="InterPro"/>
</dbReference>
<dbReference type="OrthoDB" id="9784823at2"/>
<dbReference type="EMBL" id="LDJL01000017">
    <property type="protein sequence ID" value="KRG68027.1"/>
    <property type="molecule type" value="Genomic_DNA"/>
</dbReference>
<comment type="similarity">
    <text evidence="1">Belongs to the N(4)/N(6)-methyltransferase family.</text>
</comment>
<dbReference type="GO" id="GO:0009007">
    <property type="term" value="F:site-specific DNA-methyltransferase (adenine-specific) activity"/>
    <property type="evidence" value="ECO:0007669"/>
    <property type="project" value="UniProtKB-EC"/>
</dbReference>
<organism evidence="10 11">
    <name type="scientific">Pseudoxanthomonas dokdonensis</name>
    <dbReference type="NCBI Taxonomy" id="344882"/>
    <lineage>
        <taxon>Bacteria</taxon>
        <taxon>Pseudomonadati</taxon>
        <taxon>Pseudomonadota</taxon>
        <taxon>Gammaproteobacteria</taxon>
        <taxon>Lysobacterales</taxon>
        <taxon>Lysobacteraceae</taxon>
        <taxon>Pseudoxanthomonas</taxon>
    </lineage>
</organism>
<evidence type="ECO:0000256" key="6">
    <source>
        <dbReference type="ARBA" id="ARBA00022747"/>
    </source>
</evidence>
<dbReference type="Proteomes" id="UP000052052">
    <property type="component" value="Unassembled WGS sequence"/>
</dbReference>
<keyword evidence="5" id="KW-0949">S-adenosyl-L-methionine</keyword>
<evidence type="ECO:0000256" key="7">
    <source>
        <dbReference type="ARBA" id="ARBA00047942"/>
    </source>
</evidence>
<evidence type="ECO:0000256" key="2">
    <source>
        <dbReference type="ARBA" id="ARBA00011900"/>
    </source>
</evidence>
<dbReference type="PROSITE" id="PS00092">
    <property type="entry name" value="N6_MTASE"/>
    <property type="match status" value="1"/>
</dbReference>
<keyword evidence="3 10" id="KW-0489">Methyltransferase</keyword>
<dbReference type="GO" id="GO:0009307">
    <property type="term" value="P:DNA restriction-modification system"/>
    <property type="evidence" value="ECO:0007669"/>
    <property type="project" value="UniProtKB-KW"/>
</dbReference>
<proteinExistence type="inferred from homology"/>
<dbReference type="PRINTS" id="PR00507">
    <property type="entry name" value="N12N6MTFRASE"/>
</dbReference>
<evidence type="ECO:0000256" key="4">
    <source>
        <dbReference type="ARBA" id="ARBA00022679"/>
    </source>
</evidence>
<gene>
    <name evidence="10" type="ORF">ABB29_14720</name>
</gene>
<dbReference type="RefSeq" id="WP_057660390.1">
    <property type="nucleotide sequence ID" value="NZ_LDJL01000017.1"/>
</dbReference>
<evidence type="ECO:0000259" key="9">
    <source>
        <dbReference type="Pfam" id="PF12161"/>
    </source>
</evidence>
<dbReference type="InterPro" id="IPR038333">
    <property type="entry name" value="T1MK-like_N_sf"/>
</dbReference>
<name>A0A0R0CFJ8_9GAMM</name>
<dbReference type="EC" id="2.1.1.72" evidence="2"/>
<accession>A0A0R0CFJ8</accession>
<feature type="domain" description="DNA methylase adenine-specific" evidence="8">
    <location>
        <begin position="141"/>
        <end position="447"/>
    </location>
</feature>
<keyword evidence="6" id="KW-0680">Restriction system</keyword>
<dbReference type="AlphaFoldDB" id="A0A0R0CFJ8"/>
<dbReference type="GO" id="GO:0008170">
    <property type="term" value="F:N-methyltransferase activity"/>
    <property type="evidence" value="ECO:0007669"/>
    <property type="project" value="InterPro"/>
</dbReference>
<feature type="domain" description="N6 adenine-specific DNA methyltransferase N-terminal" evidence="9">
    <location>
        <begin position="7"/>
        <end position="130"/>
    </location>
</feature>
<protein>
    <recommendedName>
        <fullName evidence="2">site-specific DNA-methyltransferase (adenine-specific)</fullName>
        <ecNumber evidence="2">2.1.1.72</ecNumber>
    </recommendedName>
</protein>
<dbReference type="InterPro" id="IPR051537">
    <property type="entry name" value="DNA_Adenine_Mtase"/>
</dbReference>
<evidence type="ECO:0000256" key="5">
    <source>
        <dbReference type="ARBA" id="ARBA00022691"/>
    </source>
</evidence>
<dbReference type="InterPro" id="IPR029063">
    <property type="entry name" value="SAM-dependent_MTases_sf"/>
</dbReference>
<evidence type="ECO:0000256" key="1">
    <source>
        <dbReference type="ARBA" id="ARBA00006594"/>
    </source>
</evidence>
<dbReference type="Pfam" id="PF12161">
    <property type="entry name" value="HsdM_N"/>
    <property type="match status" value="1"/>
</dbReference>
<sequence length="488" mass="55141">MTITTLIKSIQDIMRKDTGVDGDAQRISQICWLLFLKIFDDKEQEWDAIQPNYRSPLPSRFRWSNWAKDPEGITGEELIDFVNNDLFPALKALATRAGVSRQGKVVGAVFEDAYNYMKSGTLLRQVVNTIEEDVDFNSSNDRHLFNDIYEKILADLQSAGNAGEYYTPRAVTQFMVDVINPRLGESILDPACGTGGFLTCAIEHLNKQVKTPEDKERLQESIHGVEKKPLPHMLAITNMMLHGIDVPTNIRHDNTLSRPYKDYSPRERVDVIITNPPFGGMEEDGIEKNFLAKHQTRETADLFMALIMHLLKHDTGRAAVVLPDGFLFGEGVKSTLKRELLEEFNLHTIVRLPKGVFAPYTSIATNILFFDKGGPTKDVWFFEHPYPTGYKSYSRSKPLTIGEFDLEKKWWGGAARKGRKVTEQAWKLSATEIVARNYNLDCKNPHQVDVVHAEPEVLLAEYMELAKQVQAAQATLKAELLSAMEHGA</sequence>
<comment type="caution">
    <text evidence="10">The sequence shown here is derived from an EMBL/GenBank/DDBJ whole genome shotgun (WGS) entry which is preliminary data.</text>
</comment>
<keyword evidence="4 10" id="KW-0808">Transferase</keyword>
<dbReference type="PANTHER" id="PTHR42933:SF4">
    <property type="entry name" value="TYPE I RESTRICTION ENZYME ECOKI METHYLASE SUBUNIT"/>
    <property type="match status" value="1"/>
</dbReference>